<name>A0ABX5QAC1_9BACL</name>
<gene>
    <name evidence="2" type="ORF">C0674_13500</name>
</gene>
<dbReference type="EMBL" id="CP025688">
    <property type="protein sequence ID" value="QAA23532.1"/>
    <property type="molecule type" value="Genomic_DNA"/>
</dbReference>
<evidence type="ECO:0000256" key="1">
    <source>
        <dbReference type="SAM" id="Phobius"/>
    </source>
</evidence>
<keyword evidence="1" id="KW-1133">Transmembrane helix</keyword>
<keyword evidence="1" id="KW-0812">Transmembrane</keyword>
<feature type="transmembrane region" description="Helical" evidence="1">
    <location>
        <begin position="7"/>
        <end position="26"/>
    </location>
</feature>
<evidence type="ECO:0000313" key="3">
    <source>
        <dbReference type="Proteomes" id="UP000285882"/>
    </source>
</evidence>
<evidence type="ECO:0000313" key="2">
    <source>
        <dbReference type="EMBL" id="QAA23532.1"/>
    </source>
</evidence>
<organism evidence="2 3">
    <name type="scientific">Sporolactobacillus terrae</name>
    <dbReference type="NCBI Taxonomy" id="269673"/>
    <lineage>
        <taxon>Bacteria</taxon>
        <taxon>Bacillati</taxon>
        <taxon>Bacillota</taxon>
        <taxon>Bacilli</taxon>
        <taxon>Bacillales</taxon>
        <taxon>Sporolactobacillaceae</taxon>
        <taxon>Sporolactobacillus</taxon>
    </lineage>
</organism>
<keyword evidence="1" id="KW-0472">Membrane</keyword>
<keyword evidence="3" id="KW-1185">Reference proteome</keyword>
<feature type="transmembrane region" description="Helical" evidence="1">
    <location>
        <begin position="32"/>
        <end position="55"/>
    </location>
</feature>
<accession>A0ABX5QAC1</accession>
<protein>
    <submittedName>
        <fullName evidence="2">Uncharacterized protein</fullName>
    </submittedName>
</protein>
<sequence length="64" mass="7428">MSNNMKFWLSLGVAIVCVLLIMKFPILQTPLMIVAAIFICLALYFAIIDKIRWAADIVRRVFRR</sequence>
<proteinExistence type="predicted"/>
<dbReference type="Proteomes" id="UP000285882">
    <property type="component" value="Chromosome"/>
</dbReference>
<reference evidence="2 3" key="1">
    <citation type="submission" date="2018-01" db="EMBL/GenBank/DDBJ databases">
        <title>Complete genome sequencing of Sporolactobacillus terrae DLG3.</title>
        <authorList>
            <person name="Nam Y.-D."/>
            <person name="Kang J."/>
            <person name="Chung W.-H."/>
        </authorList>
    </citation>
    <scope>NUCLEOTIDE SEQUENCE [LARGE SCALE GENOMIC DNA]</scope>
    <source>
        <strain evidence="2 3">DLG3</strain>
    </source>
</reference>